<dbReference type="Pfam" id="PF00528">
    <property type="entry name" value="BPD_transp_1"/>
    <property type="match status" value="1"/>
</dbReference>
<evidence type="ECO:0000256" key="2">
    <source>
        <dbReference type="ARBA" id="ARBA00007069"/>
    </source>
</evidence>
<dbReference type="CDD" id="cd06261">
    <property type="entry name" value="TM_PBP2"/>
    <property type="match status" value="1"/>
</dbReference>
<keyword evidence="5 8" id="KW-0812">Transmembrane</keyword>
<evidence type="ECO:0000256" key="8">
    <source>
        <dbReference type="RuleBase" id="RU363032"/>
    </source>
</evidence>
<feature type="transmembrane region" description="Helical" evidence="8">
    <location>
        <begin position="230"/>
        <end position="248"/>
    </location>
</feature>
<dbReference type="OrthoDB" id="9807047at2"/>
<keyword evidence="6 8" id="KW-1133">Transmembrane helix</keyword>
<evidence type="ECO:0000256" key="3">
    <source>
        <dbReference type="ARBA" id="ARBA00022448"/>
    </source>
</evidence>
<evidence type="ECO:0000259" key="9">
    <source>
        <dbReference type="PROSITE" id="PS50928"/>
    </source>
</evidence>
<dbReference type="PANTHER" id="PTHR42929:SF3">
    <property type="entry name" value="PUTRESCINE TRANSPORT SYSTEM PERMEASE PROTEIN POTH"/>
    <property type="match status" value="1"/>
</dbReference>
<comment type="caution">
    <text evidence="10">The sequence shown here is derived from an EMBL/GenBank/DDBJ whole genome shotgun (WGS) entry which is preliminary data.</text>
</comment>
<name>A0A2U1SSC5_METSR</name>
<dbReference type="Proteomes" id="UP000245137">
    <property type="component" value="Unassembled WGS sequence"/>
</dbReference>
<keyword evidence="4" id="KW-1003">Cell membrane</keyword>
<evidence type="ECO:0000256" key="1">
    <source>
        <dbReference type="ARBA" id="ARBA00004651"/>
    </source>
</evidence>
<dbReference type="SUPFAM" id="SSF161098">
    <property type="entry name" value="MetI-like"/>
    <property type="match status" value="1"/>
</dbReference>
<gene>
    <name evidence="10" type="ORF">C5689_07205</name>
</gene>
<feature type="transmembrane region" description="Helical" evidence="8">
    <location>
        <begin position="21"/>
        <end position="42"/>
    </location>
</feature>
<dbReference type="Gene3D" id="1.10.3720.10">
    <property type="entry name" value="MetI-like"/>
    <property type="match status" value="1"/>
</dbReference>
<accession>A0A2U1SSC5</accession>
<evidence type="ECO:0000256" key="5">
    <source>
        <dbReference type="ARBA" id="ARBA00022692"/>
    </source>
</evidence>
<evidence type="ECO:0000256" key="4">
    <source>
        <dbReference type="ARBA" id="ARBA00022475"/>
    </source>
</evidence>
<dbReference type="InterPro" id="IPR000515">
    <property type="entry name" value="MetI-like"/>
</dbReference>
<keyword evidence="7 8" id="KW-0472">Membrane</keyword>
<organism evidence="10 11">
    <name type="scientific">Methylosinus sporium</name>
    <dbReference type="NCBI Taxonomy" id="428"/>
    <lineage>
        <taxon>Bacteria</taxon>
        <taxon>Pseudomonadati</taxon>
        <taxon>Pseudomonadota</taxon>
        <taxon>Alphaproteobacteria</taxon>
        <taxon>Hyphomicrobiales</taxon>
        <taxon>Methylocystaceae</taxon>
        <taxon>Methylosinus</taxon>
    </lineage>
</organism>
<feature type="domain" description="ABC transmembrane type-1" evidence="9">
    <location>
        <begin position="89"/>
        <end position="295"/>
    </location>
</feature>
<proteinExistence type="inferred from homology"/>
<comment type="similarity">
    <text evidence="2">Belongs to the binding-protein-dependent transport system permease family. CysTW subfamily.</text>
</comment>
<dbReference type="PROSITE" id="PS50928">
    <property type="entry name" value="ABC_TM1"/>
    <property type="match status" value="1"/>
</dbReference>
<reference evidence="10 11" key="1">
    <citation type="journal article" date="2018" name="Appl. Microbiol. Biotechnol.">
        <title>Co-cultivation of the strictly anaerobic methanogen Methanosarcina barkeri with aerobic methanotrophs in an oxygen-limited membrane bioreactor.</title>
        <authorList>
            <person name="In 't Zandt M.H."/>
            <person name="van den Bosch T.J.M."/>
            <person name="Rijkers R."/>
            <person name="van Kessel M.A.H.J."/>
            <person name="Jetten M.S.M."/>
            <person name="Welte C.U."/>
        </authorList>
    </citation>
    <scope>NUCLEOTIDE SEQUENCE [LARGE SCALE GENOMIC DNA]</scope>
    <source>
        <strain evidence="10 11">DSM 17706</strain>
    </source>
</reference>
<evidence type="ECO:0000256" key="7">
    <source>
        <dbReference type="ARBA" id="ARBA00023136"/>
    </source>
</evidence>
<feature type="transmembrane region" description="Helical" evidence="8">
    <location>
        <begin position="89"/>
        <end position="112"/>
    </location>
</feature>
<keyword evidence="3 8" id="KW-0813">Transport</keyword>
<feature type="transmembrane region" description="Helical" evidence="8">
    <location>
        <begin position="157"/>
        <end position="186"/>
    </location>
</feature>
<evidence type="ECO:0000313" key="10">
    <source>
        <dbReference type="EMBL" id="PWB94514.1"/>
    </source>
</evidence>
<sequence length="305" mass="33168">MMQEGGKRRRLTRGEMLVIAAPYAWIALFFLAPFALIVKISLSRPAQARPPYEPVFDGAGLAGFFEKLSQLGLDAYRGLAEDSLYLDSYLSSLSIAGVATLVCLLIAYPFALAIARAPRRLRPVLIGFAVAPFWTSFLIRVYAWITLLKDEGIINHALMALGLIDAPLPMFATSGAVVVGIVYSYLPFMLLPLYAAIEGQDASLREAAADLGATPFQVFLHVTLPLSRRGIIAGALLVFIPSVGEFVIPDLLGGSDTLMIGRTLWNDFFANRDWPAASAAAVALLALLLIPILLYERAQLREGER</sequence>
<evidence type="ECO:0000313" key="11">
    <source>
        <dbReference type="Proteomes" id="UP000245137"/>
    </source>
</evidence>
<comment type="subcellular location">
    <subcellularLocation>
        <location evidence="1 8">Cell membrane</location>
        <topology evidence="1 8">Multi-pass membrane protein</topology>
    </subcellularLocation>
</comment>
<dbReference type="InterPro" id="IPR035906">
    <property type="entry name" value="MetI-like_sf"/>
</dbReference>
<dbReference type="RefSeq" id="WP_108916598.1">
    <property type="nucleotide sequence ID" value="NZ_BGJY01000003.1"/>
</dbReference>
<evidence type="ECO:0000256" key="6">
    <source>
        <dbReference type="ARBA" id="ARBA00022989"/>
    </source>
</evidence>
<dbReference type="PANTHER" id="PTHR42929">
    <property type="entry name" value="INNER MEMBRANE ABC TRANSPORTER PERMEASE PROTEIN YDCU-RELATED-RELATED"/>
    <property type="match status" value="1"/>
</dbReference>
<dbReference type="EMBL" id="PUIV01000007">
    <property type="protein sequence ID" value="PWB94514.1"/>
    <property type="molecule type" value="Genomic_DNA"/>
</dbReference>
<dbReference type="AlphaFoldDB" id="A0A2U1SSC5"/>
<protein>
    <submittedName>
        <fullName evidence="10">Putrescine ABC transporter permease PotH</fullName>
    </submittedName>
</protein>
<feature type="transmembrane region" description="Helical" evidence="8">
    <location>
        <begin position="274"/>
        <end position="295"/>
    </location>
</feature>
<keyword evidence="11" id="KW-1185">Reference proteome</keyword>
<dbReference type="GO" id="GO:0055085">
    <property type="term" value="P:transmembrane transport"/>
    <property type="evidence" value="ECO:0007669"/>
    <property type="project" value="InterPro"/>
</dbReference>
<dbReference type="GO" id="GO:0005886">
    <property type="term" value="C:plasma membrane"/>
    <property type="evidence" value="ECO:0007669"/>
    <property type="project" value="UniProtKB-SubCell"/>
</dbReference>
<feature type="transmembrane region" description="Helical" evidence="8">
    <location>
        <begin position="124"/>
        <end position="145"/>
    </location>
</feature>